<dbReference type="AlphaFoldDB" id="A0A2Z4Y2R6"/>
<reference evidence="1 2" key="1">
    <citation type="submission" date="2018-05" db="EMBL/GenBank/DDBJ databases">
        <title>A metagenomic window into the 2 km-deep terrestrial subsurface aquifer revealed taxonomically and functionally diverse microbial community comprising novel uncultured bacterial lineages.</title>
        <authorList>
            <person name="Kadnikov V.V."/>
            <person name="Mardanov A.V."/>
            <person name="Beletsky A.V."/>
            <person name="Banks D."/>
            <person name="Pimenov N.V."/>
            <person name="Frank Y.A."/>
            <person name="Karnachuk O.V."/>
            <person name="Ravin N.V."/>
        </authorList>
    </citation>
    <scope>NUCLEOTIDE SEQUENCE [LARGE SCALE GENOMIC DNA]</scope>
    <source>
        <strain evidence="1">BY</strain>
    </source>
</reference>
<protein>
    <submittedName>
        <fullName evidence="1">Uncharacterized protein</fullName>
    </submittedName>
</protein>
<dbReference type="EMBL" id="CP030759">
    <property type="protein sequence ID" value="AXA35461.1"/>
    <property type="molecule type" value="Genomic_DNA"/>
</dbReference>
<evidence type="ECO:0000313" key="2">
    <source>
        <dbReference type="Proteomes" id="UP000262583"/>
    </source>
</evidence>
<sequence length="51" mass="6205">MRLWRWAPEINIESRFMKVTQRFNIRAHAKTLLRERNEPQLSLGWGILRKG</sequence>
<name>A0A2Z4Y2R6_SUMC1</name>
<dbReference type="Proteomes" id="UP000262583">
    <property type="component" value="Chromosome"/>
</dbReference>
<proteinExistence type="predicted"/>
<accession>A0A2Z4Y2R6</accession>
<organism evidence="1 2">
    <name type="scientific">Sumerlaea chitinivorans</name>
    <dbReference type="NCBI Taxonomy" id="2250252"/>
    <lineage>
        <taxon>Bacteria</taxon>
        <taxon>Candidatus Sumerlaeota</taxon>
        <taxon>Candidatus Sumerlaeia</taxon>
        <taxon>Candidatus Sumerlaeales</taxon>
        <taxon>Candidatus Sumerlaeaceae</taxon>
        <taxon>Candidatus Sumerlaea</taxon>
    </lineage>
</organism>
<gene>
    <name evidence="1" type="ORF">BRCON_0684</name>
</gene>
<evidence type="ECO:0000313" key="1">
    <source>
        <dbReference type="EMBL" id="AXA35461.1"/>
    </source>
</evidence>
<dbReference type="KEGG" id="schv:BRCON_0684"/>